<evidence type="ECO:0000256" key="7">
    <source>
        <dbReference type="ARBA" id="ARBA00023186"/>
    </source>
</evidence>
<dbReference type="HAMAP" id="MF_00303">
    <property type="entry name" value="Trigger_factor_Tig"/>
    <property type="match status" value="1"/>
</dbReference>
<accession>A0A372EPX9</accession>
<dbReference type="SUPFAM" id="SSF102735">
    <property type="entry name" value="Trigger factor ribosome-binding domain"/>
    <property type="match status" value="1"/>
</dbReference>
<dbReference type="PANTHER" id="PTHR30560:SF3">
    <property type="entry name" value="TRIGGER FACTOR-LIKE PROTEIN TIG, CHLOROPLASTIC"/>
    <property type="match status" value="1"/>
</dbReference>
<dbReference type="GO" id="GO:0051083">
    <property type="term" value="P:'de novo' cotranslational protein folding"/>
    <property type="evidence" value="ECO:0007669"/>
    <property type="project" value="TreeGrafter"/>
</dbReference>
<evidence type="ECO:0000256" key="4">
    <source>
        <dbReference type="ARBA" id="ARBA00016902"/>
    </source>
</evidence>
<keyword evidence="6 11" id="KW-0697">Rotamase</keyword>
<comment type="domain">
    <text evidence="11">Consists of 3 domains; the N-terminus binds the ribosome, the middle domain has PPIase activity, while the C-terminus has intrinsic chaperone activity on its own.</text>
</comment>
<gene>
    <name evidence="11" type="primary">tig</name>
    <name evidence="15" type="ORF">DY262_01745</name>
</gene>
<dbReference type="GO" id="GO:0043022">
    <property type="term" value="F:ribosome binding"/>
    <property type="evidence" value="ECO:0007669"/>
    <property type="project" value="TreeGrafter"/>
</dbReference>
<dbReference type="GO" id="GO:0051301">
    <property type="term" value="P:cell division"/>
    <property type="evidence" value="ECO:0007669"/>
    <property type="project" value="UniProtKB-KW"/>
</dbReference>
<evidence type="ECO:0000256" key="11">
    <source>
        <dbReference type="HAMAP-Rule" id="MF_00303"/>
    </source>
</evidence>
<sequence length="436" mass="48105">MTVNVETLEKLERKITLTLPADVIQNEVAARLKRIARDVKMDGFRPGKVPMNVVAQRYGYSVHYEVMNDKVGEAFASAANEAQLRVAGQPRITEKEGAPEGQLAFDAVFEVYPEVKIGDLAGAKVEKLAAEVDDAAIDRTLDILRKQRRTFAQRAQDQAAQDSDRVTIDFEGKIDGEPFEGGKAEAFQFIVGDGQMLKEFEDAVRGMKSGESKTFPLAFPEDYHGKDVAGKTADFLVTVKKIEQANLPAVDEALAKSLGVADGSVEGLRADIRKNLEREVKFRLQARNKAAVMDALVGVAELDLPKSVVQAELDRLVEGARADLKQRGIKDADKAPIPDELFRPQAERRVRLGLVVAELVKVNELHAKPEQIKAHIDELAASYEKPADVVRWYQGDNRRLAEVEAIVIENNVTDFVLAKAQVSDKTVSFDELMAQA</sequence>
<evidence type="ECO:0000256" key="10">
    <source>
        <dbReference type="ARBA" id="ARBA00029986"/>
    </source>
</evidence>
<dbReference type="InterPro" id="IPR008881">
    <property type="entry name" value="Trigger_fac_ribosome-bd_bac"/>
</dbReference>
<proteinExistence type="inferred from homology"/>
<dbReference type="GO" id="GO:0043335">
    <property type="term" value="P:protein unfolding"/>
    <property type="evidence" value="ECO:0007669"/>
    <property type="project" value="TreeGrafter"/>
</dbReference>
<dbReference type="NCBIfam" id="TIGR00115">
    <property type="entry name" value="tig"/>
    <property type="match status" value="1"/>
</dbReference>
<evidence type="ECO:0000256" key="9">
    <source>
        <dbReference type="ARBA" id="ARBA00023306"/>
    </source>
</evidence>
<evidence type="ECO:0000313" key="16">
    <source>
        <dbReference type="Proteomes" id="UP000261931"/>
    </source>
</evidence>
<dbReference type="Proteomes" id="UP000261931">
    <property type="component" value="Unassembled WGS sequence"/>
</dbReference>
<dbReference type="Gene3D" id="3.10.50.40">
    <property type="match status" value="1"/>
</dbReference>
<dbReference type="InterPro" id="IPR037041">
    <property type="entry name" value="Trigger_fac_C_sf"/>
</dbReference>
<keyword evidence="9 11" id="KW-0131">Cell cycle</keyword>
<evidence type="ECO:0000256" key="12">
    <source>
        <dbReference type="PROSITE-ProRule" id="PRU00277"/>
    </source>
</evidence>
<evidence type="ECO:0000256" key="2">
    <source>
        <dbReference type="ARBA" id="ARBA00005464"/>
    </source>
</evidence>
<evidence type="ECO:0000256" key="5">
    <source>
        <dbReference type="ARBA" id="ARBA00022618"/>
    </source>
</evidence>
<organism evidence="15 16">
    <name type="scientific">Hydrogenophaga borbori</name>
    <dbReference type="NCBI Taxonomy" id="2294117"/>
    <lineage>
        <taxon>Bacteria</taxon>
        <taxon>Pseudomonadati</taxon>
        <taxon>Pseudomonadota</taxon>
        <taxon>Betaproteobacteria</taxon>
        <taxon>Burkholderiales</taxon>
        <taxon>Comamonadaceae</taxon>
        <taxon>Hydrogenophaga</taxon>
    </lineage>
</organism>
<dbReference type="InterPro" id="IPR046357">
    <property type="entry name" value="PPIase_dom_sf"/>
</dbReference>
<dbReference type="InterPro" id="IPR001179">
    <property type="entry name" value="PPIase_FKBP_dom"/>
</dbReference>
<comment type="function">
    <text evidence="11">Involved in protein export. Acts as a chaperone by maintaining the newly synthesized protein in an open conformation. Functions as a peptidyl-prolyl cis-trans isomerase.</text>
</comment>
<comment type="catalytic activity">
    <reaction evidence="1 11 12">
        <text>[protein]-peptidylproline (omega=180) = [protein]-peptidylproline (omega=0)</text>
        <dbReference type="Rhea" id="RHEA:16237"/>
        <dbReference type="Rhea" id="RHEA-COMP:10747"/>
        <dbReference type="Rhea" id="RHEA-COMP:10748"/>
        <dbReference type="ChEBI" id="CHEBI:83833"/>
        <dbReference type="ChEBI" id="CHEBI:83834"/>
        <dbReference type="EC" id="5.2.1.8"/>
    </reaction>
</comment>
<dbReference type="Pfam" id="PF00254">
    <property type="entry name" value="FKBP_C"/>
    <property type="match status" value="1"/>
</dbReference>
<comment type="subcellular location">
    <subcellularLocation>
        <location evidence="11">Cytoplasm</location>
    </subcellularLocation>
    <text evidence="11">About half TF is bound to the ribosome near the polypeptide exit tunnel while the other half is free in the cytoplasm.</text>
</comment>
<dbReference type="InterPro" id="IPR036611">
    <property type="entry name" value="Trigger_fac_ribosome-bd_sf"/>
</dbReference>
<evidence type="ECO:0000259" key="14">
    <source>
        <dbReference type="PROSITE" id="PS50059"/>
    </source>
</evidence>
<dbReference type="SUPFAM" id="SSF109998">
    <property type="entry name" value="Triger factor/SurA peptide-binding domain-like"/>
    <property type="match status" value="1"/>
</dbReference>
<evidence type="ECO:0000313" key="15">
    <source>
        <dbReference type="EMBL" id="RFP82576.1"/>
    </source>
</evidence>
<dbReference type="PIRSF" id="PIRSF003095">
    <property type="entry name" value="Trigger_factor"/>
    <property type="match status" value="1"/>
</dbReference>
<dbReference type="Gene3D" id="3.30.70.1050">
    <property type="entry name" value="Trigger factor ribosome-binding domain"/>
    <property type="match status" value="1"/>
</dbReference>
<evidence type="ECO:0000256" key="13">
    <source>
        <dbReference type="RuleBase" id="RU003914"/>
    </source>
</evidence>
<name>A0A372EPX9_9BURK</name>
<dbReference type="InterPro" id="IPR005215">
    <property type="entry name" value="Trig_fac"/>
</dbReference>
<dbReference type="EMBL" id="QVLS01000001">
    <property type="protein sequence ID" value="RFP82576.1"/>
    <property type="molecule type" value="Genomic_DNA"/>
</dbReference>
<feature type="domain" description="PPIase FKBP-type" evidence="14">
    <location>
        <begin position="163"/>
        <end position="248"/>
    </location>
</feature>
<evidence type="ECO:0000256" key="3">
    <source>
        <dbReference type="ARBA" id="ARBA00013194"/>
    </source>
</evidence>
<dbReference type="GO" id="GO:0005737">
    <property type="term" value="C:cytoplasm"/>
    <property type="evidence" value="ECO:0007669"/>
    <property type="project" value="UniProtKB-SubCell"/>
</dbReference>
<comment type="similarity">
    <text evidence="2 11 13">Belongs to the FKBP-type PPIase family. Tig subfamily.</text>
</comment>
<dbReference type="EC" id="5.2.1.8" evidence="3 11"/>
<evidence type="ECO:0000256" key="8">
    <source>
        <dbReference type="ARBA" id="ARBA00023235"/>
    </source>
</evidence>
<dbReference type="RefSeq" id="WP_116957257.1">
    <property type="nucleotide sequence ID" value="NZ_QVLS01000001.1"/>
</dbReference>
<dbReference type="GO" id="GO:0044183">
    <property type="term" value="F:protein folding chaperone"/>
    <property type="evidence" value="ECO:0007669"/>
    <property type="project" value="TreeGrafter"/>
</dbReference>
<dbReference type="Gene3D" id="1.10.3120.10">
    <property type="entry name" value="Trigger factor, C-terminal domain"/>
    <property type="match status" value="1"/>
</dbReference>
<dbReference type="Pfam" id="PF05698">
    <property type="entry name" value="Trigger_C"/>
    <property type="match status" value="1"/>
</dbReference>
<reference evidence="15 16" key="1">
    <citation type="submission" date="2018-08" db="EMBL/GenBank/DDBJ databases">
        <title>Hydrogenophaga sp. LA-38 isolated from sludge.</title>
        <authorList>
            <person name="Im W.-T."/>
        </authorList>
    </citation>
    <scope>NUCLEOTIDE SEQUENCE [LARGE SCALE GENOMIC DNA]</scope>
    <source>
        <strain evidence="15 16">LA-38</strain>
    </source>
</reference>
<comment type="caution">
    <text evidence="15">The sequence shown here is derived from an EMBL/GenBank/DDBJ whole genome shotgun (WGS) entry which is preliminary data.</text>
</comment>
<keyword evidence="16" id="KW-1185">Reference proteome</keyword>
<dbReference type="InterPro" id="IPR008880">
    <property type="entry name" value="Trigger_fac_C"/>
</dbReference>
<dbReference type="Pfam" id="PF05697">
    <property type="entry name" value="Trigger_N"/>
    <property type="match status" value="1"/>
</dbReference>
<dbReference type="AlphaFoldDB" id="A0A372EPX9"/>
<dbReference type="SUPFAM" id="SSF54534">
    <property type="entry name" value="FKBP-like"/>
    <property type="match status" value="1"/>
</dbReference>
<evidence type="ECO:0000256" key="6">
    <source>
        <dbReference type="ARBA" id="ARBA00023110"/>
    </source>
</evidence>
<protein>
    <recommendedName>
        <fullName evidence="4 11">Trigger factor</fullName>
        <shortName evidence="11">TF</shortName>
        <ecNumber evidence="3 11">5.2.1.8</ecNumber>
    </recommendedName>
    <alternativeName>
        <fullName evidence="10 11">PPIase</fullName>
    </alternativeName>
</protein>
<dbReference type="FunFam" id="3.10.50.40:FF:000001">
    <property type="entry name" value="Trigger factor"/>
    <property type="match status" value="1"/>
</dbReference>
<dbReference type="InterPro" id="IPR027304">
    <property type="entry name" value="Trigger_fact/SurA_dom_sf"/>
</dbReference>
<evidence type="ECO:0000256" key="1">
    <source>
        <dbReference type="ARBA" id="ARBA00000971"/>
    </source>
</evidence>
<keyword evidence="7 11" id="KW-0143">Chaperone</keyword>
<keyword evidence="8 11" id="KW-0413">Isomerase</keyword>
<keyword evidence="5 11" id="KW-0132">Cell division</keyword>
<dbReference type="PANTHER" id="PTHR30560">
    <property type="entry name" value="TRIGGER FACTOR CHAPERONE AND PEPTIDYL-PROLYL CIS/TRANS ISOMERASE"/>
    <property type="match status" value="1"/>
</dbReference>
<keyword evidence="11" id="KW-0963">Cytoplasm</keyword>
<dbReference type="GO" id="GO:0003755">
    <property type="term" value="F:peptidyl-prolyl cis-trans isomerase activity"/>
    <property type="evidence" value="ECO:0007669"/>
    <property type="project" value="UniProtKB-UniRule"/>
</dbReference>
<dbReference type="PROSITE" id="PS50059">
    <property type="entry name" value="FKBP_PPIASE"/>
    <property type="match status" value="1"/>
</dbReference>
<dbReference type="GO" id="GO:0015031">
    <property type="term" value="P:protein transport"/>
    <property type="evidence" value="ECO:0007669"/>
    <property type="project" value="UniProtKB-UniRule"/>
</dbReference>